<dbReference type="Proteomes" id="UP001066276">
    <property type="component" value="Chromosome 1_2"/>
</dbReference>
<proteinExistence type="predicted"/>
<accession>A0AAV7VZ68</accession>
<evidence type="ECO:0000313" key="1">
    <source>
        <dbReference type="EMBL" id="KAJ1206016.1"/>
    </source>
</evidence>
<keyword evidence="2" id="KW-1185">Reference proteome</keyword>
<organism evidence="1 2">
    <name type="scientific">Pleurodeles waltl</name>
    <name type="common">Iberian ribbed newt</name>
    <dbReference type="NCBI Taxonomy" id="8319"/>
    <lineage>
        <taxon>Eukaryota</taxon>
        <taxon>Metazoa</taxon>
        <taxon>Chordata</taxon>
        <taxon>Craniata</taxon>
        <taxon>Vertebrata</taxon>
        <taxon>Euteleostomi</taxon>
        <taxon>Amphibia</taxon>
        <taxon>Batrachia</taxon>
        <taxon>Caudata</taxon>
        <taxon>Salamandroidea</taxon>
        <taxon>Salamandridae</taxon>
        <taxon>Pleurodelinae</taxon>
        <taxon>Pleurodeles</taxon>
    </lineage>
</organism>
<reference evidence="1" key="1">
    <citation type="journal article" date="2022" name="bioRxiv">
        <title>Sequencing and chromosome-scale assembly of the giantPleurodeles waltlgenome.</title>
        <authorList>
            <person name="Brown T."/>
            <person name="Elewa A."/>
            <person name="Iarovenko S."/>
            <person name="Subramanian E."/>
            <person name="Araus A.J."/>
            <person name="Petzold A."/>
            <person name="Susuki M."/>
            <person name="Suzuki K.-i.T."/>
            <person name="Hayashi T."/>
            <person name="Toyoda A."/>
            <person name="Oliveira C."/>
            <person name="Osipova E."/>
            <person name="Leigh N.D."/>
            <person name="Simon A."/>
            <person name="Yun M.H."/>
        </authorList>
    </citation>
    <scope>NUCLEOTIDE SEQUENCE</scope>
    <source>
        <strain evidence="1">20211129_DDA</strain>
        <tissue evidence="1">Liver</tissue>
    </source>
</reference>
<dbReference type="AlphaFoldDB" id="A0AAV7VZ68"/>
<gene>
    <name evidence="1" type="ORF">NDU88_001431</name>
</gene>
<comment type="caution">
    <text evidence="1">The sequence shown here is derived from an EMBL/GenBank/DDBJ whole genome shotgun (WGS) entry which is preliminary data.</text>
</comment>
<sequence length="123" mass="14039">MRDRTMVVRPQLLLFFMLRMGTIPLLLPVLHHAVAAAVDVGRACCSSKRLRQTPDMYLLGVIEMRLSRSFQRRIEGASHIGIKTRRVSVYERHRRLRAALRRGGRLSLRRGVSAFQSGLRCGV</sequence>
<dbReference type="EMBL" id="JANPWB010000002">
    <property type="protein sequence ID" value="KAJ1206016.1"/>
    <property type="molecule type" value="Genomic_DNA"/>
</dbReference>
<evidence type="ECO:0000313" key="2">
    <source>
        <dbReference type="Proteomes" id="UP001066276"/>
    </source>
</evidence>
<evidence type="ECO:0008006" key="3">
    <source>
        <dbReference type="Google" id="ProtNLM"/>
    </source>
</evidence>
<name>A0AAV7VZ68_PLEWA</name>
<protein>
    <recommendedName>
        <fullName evidence="3">Secreted protein</fullName>
    </recommendedName>
</protein>